<dbReference type="Proteomes" id="UP000032234">
    <property type="component" value="Chromosome"/>
</dbReference>
<gene>
    <name evidence="2" type="ORF">TU94_29845</name>
</gene>
<proteinExistence type="predicted"/>
<dbReference type="AlphaFoldDB" id="A0A0C5G8E9"/>
<reference evidence="2 3" key="1">
    <citation type="submission" date="2015-02" db="EMBL/GenBank/DDBJ databases">
        <title>Genome sequence of thermotolerant Streptomyces cyaneogriseus subsp. Noncyanogenus NMWT1, the producer of nematocidal antibiotics nemadectin.</title>
        <authorList>
            <person name="Wang H."/>
            <person name="Li C."/>
            <person name="Xiang W."/>
            <person name="Wang X."/>
        </authorList>
    </citation>
    <scope>NUCLEOTIDE SEQUENCE [LARGE SCALE GENOMIC DNA]</scope>
    <source>
        <strain evidence="2 3">NMWT 1</strain>
    </source>
</reference>
<protein>
    <submittedName>
        <fullName evidence="2">Uncharacterized protein</fullName>
    </submittedName>
</protein>
<dbReference type="STRING" id="477245.TU94_29845"/>
<keyword evidence="3" id="KW-1185">Reference proteome</keyword>
<dbReference type="KEGG" id="scw:TU94_29845"/>
<evidence type="ECO:0000313" key="3">
    <source>
        <dbReference type="Proteomes" id="UP000032234"/>
    </source>
</evidence>
<evidence type="ECO:0000256" key="1">
    <source>
        <dbReference type="SAM" id="MobiDB-lite"/>
    </source>
</evidence>
<dbReference type="PATRIC" id="fig|477245.3.peg.6351"/>
<accession>A0A0C5G8E9</accession>
<feature type="region of interest" description="Disordered" evidence="1">
    <location>
        <begin position="1"/>
        <end position="61"/>
    </location>
</feature>
<dbReference type="EMBL" id="CP010849">
    <property type="protein sequence ID" value="AJP05015.1"/>
    <property type="molecule type" value="Genomic_DNA"/>
</dbReference>
<name>A0A0C5G8E9_9ACTN</name>
<feature type="compositionally biased region" description="Basic and acidic residues" evidence="1">
    <location>
        <begin position="34"/>
        <end position="47"/>
    </location>
</feature>
<sequence>MEIPPSARGIPVSLNDPLRRPRRLAALGGVLMPRLEHRLPQERRTPEHGGSTQDAVPERVE</sequence>
<evidence type="ECO:0000313" key="2">
    <source>
        <dbReference type="EMBL" id="AJP05015.1"/>
    </source>
</evidence>
<dbReference type="HOGENOM" id="CLU_2920638_0_0_11"/>
<organism evidence="2 3">
    <name type="scientific">Streptomyces cyaneogriseus subsp. noncyanogenus</name>
    <dbReference type="NCBI Taxonomy" id="477245"/>
    <lineage>
        <taxon>Bacteria</taxon>
        <taxon>Bacillati</taxon>
        <taxon>Actinomycetota</taxon>
        <taxon>Actinomycetes</taxon>
        <taxon>Kitasatosporales</taxon>
        <taxon>Streptomycetaceae</taxon>
        <taxon>Streptomyces</taxon>
    </lineage>
</organism>